<reference evidence="2" key="1">
    <citation type="submission" date="2020-10" db="EMBL/GenBank/DDBJ databases">
        <authorList>
            <person name="Gilroy R."/>
        </authorList>
    </citation>
    <scope>NUCLEOTIDE SEQUENCE</scope>
    <source>
        <strain evidence="2">ChiSxjej1B13-7041</strain>
    </source>
</reference>
<proteinExistence type="predicted"/>
<dbReference type="Proteomes" id="UP000886841">
    <property type="component" value="Unassembled WGS sequence"/>
</dbReference>
<organism evidence="2 3">
    <name type="scientific">Candidatus Egerieimonas intestinavium</name>
    <dbReference type="NCBI Taxonomy" id="2840777"/>
    <lineage>
        <taxon>Bacteria</taxon>
        <taxon>Bacillati</taxon>
        <taxon>Bacillota</taxon>
        <taxon>Clostridia</taxon>
        <taxon>Lachnospirales</taxon>
        <taxon>Lachnospiraceae</taxon>
        <taxon>Lachnospiraceae incertae sedis</taxon>
        <taxon>Candidatus Egerieimonas</taxon>
    </lineage>
</organism>
<evidence type="ECO:0000313" key="3">
    <source>
        <dbReference type="Proteomes" id="UP000886841"/>
    </source>
</evidence>
<comment type="caution">
    <text evidence="2">The sequence shown here is derived from an EMBL/GenBank/DDBJ whole genome shotgun (WGS) entry which is preliminary data.</text>
</comment>
<dbReference type="InterPro" id="IPR014729">
    <property type="entry name" value="Rossmann-like_a/b/a_fold"/>
</dbReference>
<dbReference type="AlphaFoldDB" id="A0A9D1ELJ1"/>
<dbReference type="GO" id="GO:0005886">
    <property type="term" value="C:plasma membrane"/>
    <property type="evidence" value="ECO:0007669"/>
    <property type="project" value="TreeGrafter"/>
</dbReference>
<dbReference type="Gene3D" id="3.40.50.620">
    <property type="entry name" value="HUPs"/>
    <property type="match status" value="1"/>
</dbReference>
<dbReference type="PANTHER" id="PTHR30336">
    <property type="entry name" value="INNER MEMBRANE PROTEIN, PROBABLE PERMEASE"/>
    <property type="match status" value="1"/>
</dbReference>
<feature type="domain" description="DUF218" evidence="1">
    <location>
        <begin position="23"/>
        <end position="168"/>
    </location>
</feature>
<reference evidence="2" key="2">
    <citation type="journal article" date="2021" name="PeerJ">
        <title>Extensive microbial diversity within the chicken gut microbiome revealed by metagenomics and culture.</title>
        <authorList>
            <person name="Gilroy R."/>
            <person name="Ravi A."/>
            <person name="Getino M."/>
            <person name="Pursley I."/>
            <person name="Horton D.L."/>
            <person name="Alikhan N.F."/>
            <person name="Baker D."/>
            <person name="Gharbi K."/>
            <person name="Hall N."/>
            <person name="Watson M."/>
            <person name="Adriaenssens E.M."/>
            <person name="Foster-Nyarko E."/>
            <person name="Jarju S."/>
            <person name="Secka A."/>
            <person name="Antonio M."/>
            <person name="Oren A."/>
            <person name="Chaudhuri R.R."/>
            <person name="La Ragione R."/>
            <person name="Hildebrand F."/>
            <person name="Pallen M.J."/>
        </authorList>
    </citation>
    <scope>NUCLEOTIDE SEQUENCE</scope>
    <source>
        <strain evidence="2">ChiSxjej1B13-7041</strain>
    </source>
</reference>
<dbReference type="CDD" id="cd06259">
    <property type="entry name" value="YdcF-like"/>
    <property type="match status" value="1"/>
</dbReference>
<evidence type="ECO:0000313" key="2">
    <source>
        <dbReference type="EMBL" id="HIR93877.1"/>
    </source>
</evidence>
<name>A0A9D1ELJ1_9FIRM</name>
<dbReference type="Pfam" id="PF02698">
    <property type="entry name" value="DUF218"/>
    <property type="match status" value="1"/>
</dbReference>
<protein>
    <submittedName>
        <fullName evidence="2">YdcF family protein</fullName>
    </submittedName>
</protein>
<gene>
    <name evidence="2" type="ORF">IAB98_10725</name>
</gene>
<evidence type="ECO:0000259" key="1">
    <source>
        <dbReference type="Pfam" id="PF02698"/>
    </source>
</evidence>
<dbReference type="EMBL" id="DVHU01000096">
    <property type="protein sequence ID" value="HIR93877.1"/>
    <property type="molecule type" value="Genomic_DNA"/>
</dbReference>
<sequence length="206" mass="23581">MKEKFLRQFTEFIFVNDQPQEADVIFIPGNGWPQMAERAAELYREGYAPRLLPSGRHSITKGTFSGVRAGANVYSGDYRTEWEFIRDVLMKNGVPQEAILREDGATYTYENALLSRAVTDREGIQVKRGIICCREEHARRCLLYYQLVYPEAQLLICPASTGITRDNWYLSSRGIEKVLSEVERCGTQFHKILHREAGLDCSGMDM</sequence>
<dbReference type="InterPro" id="IPR003848">
    <property type="entry name" value="DUF218"/>
</dbReference>
<dbReference type="InterPro" id="IPR051599">
    <property type="entry name" value="Cell_Envelope_Assoc"/>
</dbReference>
<dbReference type="PANTHER" id="PTHR30336:SF20">
    <property type="entry name" value="DUF218 DOMAIN-CONTAINING PROTEIN"/>
    <property type="match status" value="1"/>
</dbReference>
<accession>A0A9D1ELJ1</accession>